<keyword evidence="2" id="KW-1133">Transmembrane helix</keyword>
<dbReference type="EMBL" id="WHWC01000008">
    <property type="protein sequence ID" value="KAG8377350.1"/>
    <property type="molecule type" value="Genomic_DNA"/>
</dbReference>
<dbReference type="CDD" id="cd16461">
    <property type="entry name" value="RING-H2_EL5-like"/>
    <property type="match status" value="1"/>
</dbReference>
<dbReference type="Gene3D" id="3.30.40.10">
    <property type="entry name" value="Zinc/RING finger domain, C3HC4 (zinc finger)"/>
    <property type="match status" value="1"/>
</dbReference>
<evidence type="ECO:0000313" key="4">
    <source>
        <dbReference type="EMBL" id="KAG8377350.1"/>
    </source>
</evidence>
<keyword evidence="1" id="KW-0863">Zinc-finger</keyword>
<evidence type="ECO:0000259" key="3">
    <source>
        <dbReference type="PROSITE" id="PS50089"/>
    </source>
</evidence>
<dbReference type="GO" id="GO:0008270">
    <property type="term" value="F:zinc ion binding"/>
    <property type="evidence" value="ECO:0007669"/>
    <property type="project" value="UniProtKB-KW"/>
</dbReference>
<dbReference type="PROSITE" id="PS50089">
    <property type="entry name" value="ZF_RING_2"/>
    <property type="match status" value="1"/>
</dbReference>
<feature type="domain" description="RING-type" evidence="3">
    <location>
        <begin position="74"/>
        <end position="117"/>
    </location>
</feature>
<accession>A0AAV6XDT3</accession>
<name>A0AAV6XDT3_9LAMI</name>
<dbReference type="SUPFAM" id="SSF57850">
    <property type="entry name" value="RING/U-box"/>
    <property type="match status" value="1"/>
</dbReference>
<dbReference type="PANTHER" id="PTHR47662:SF2">
    <property type="entry name" value="RING-H2 FINGER PROTEIN ATL57-LIKE"/>
    <property type="match status" value="1"/>
</dbReference>
<sequence>MGAFSKLFSYSDKLFAVFFFEVLPEVLRLIILAICILWKYYKLLSTNYKYMSMINKKSSKFTFEKRAKLELVECSICLSEFSEGDEGRQLLECKHTFHRDCLEKWLQGYTATCPLCRSLVVPEVIVAEYHRMQIEQENNGIEKEMALILLNAFTGDYFGARLV</sequence>
<dbReference type="PANTHER" id="PTHR47662">
    <property type="entry name" value="RING-TYPE DOMAIN-CONTAINING PROTEIN"/>
    <property type="match status" value="1"/>
</dbReference>
<keyword evidence="2" id="KW-0472">Membrane</keyword>
<reference evidence="4" key="1">
    <citation type="submission" date="2019-10" db="EMBL/GenBank/DDBJ databases">
        <authorList>
            <person name="Zhang R."/>
            <person name="Pan Y."/>
            <person name="Wang J."/>
            <person name="Ma R."/>
            <person name="Yu S."/>
        </authorList>
    </citation>
    <scope>NUCLEOTIDE SEQUENCE</scope>
    <source>
        <strain evidence="4">LA-IB0</strain>
        <tissue evidence="4">Leaf</tissue>
    </source>
</reference>
<protein>
    <recommendedName>
        <fullName evidence="3">RING-type domain-containing protein</fullName>
    </recommendedName>
</protein>
<organism evidence="4 5">
    <name type="scientific">Buddleja alternifolia</name>
    <dbReference type="NCBI Taxonomy" id="168488"/>
    <lineage>
        <taxon>Eukaryota</taxon>
        <taxon>Viridiplantae</taxon>
        <taxon>Streptophyta</taxon>
        <taxon>Embryophyta</taxon>
        <taxon>Tracheophyta</taxon>
        <taxon>Spermatophyta</taxon>
        <taxon>Magnoliopsida</taxon>
        <taxon>eudicotyledons</taxon>
        <taxon>Gunneridae</taxon>
        <taxon>Pentapetalae</taxon>
        <taxon>asterids</taxon>
        <taxon>lamiids</taxon>
        <taxon>Lamiales</taxon>
        <taxon>Scrophulariaceae</taxon>
        <taxon>Buddlejeae</taxon>
        <taxon>Buddleja</taxon>
    </lineage>
</organism>
<dbReference type="Pfam" id="PF13639">
    <property type="entry name" value="zf-RING_2"/>
    <property type="match status" value="1"/>
</dbReference>
<keyword evidence="1" id="KW-0862">Zinc</keyword>
<comment type="caution">
    <text evidence="4">The sequence shown here is derived from an EMBL/GenBank/DDBJ whole genome shotgun (WGS) entry which is preliminary data.</text>
</comment>
<evidence type="ECO:0000256" key="2">
    <source>
        <dbReference type="SAM" id="Phobius"/>
    </source>
</evidence>
<gene>
    <name evidence="4" type="ORF">BUALT_Bualt08G0024000</name>
</gene>
<dbReference type="InterPro" id="IPR013083">
    <property type="entry name" value="Znf_RING/FYVE/PHD"/>
</dbReference>
<dbReference type="SMART" id="SM00184">
    <property type="entry name" value="RING"/>
    <property type="match status" value="1"/>
</dbReference>
<keyword evidence="1" id="KW-0479">Metal-binding</keyword>
<evidence type="ECO:0000256" key="1">
    <source>
        <dbReference type="PROSITE-ProRule" id="PRU00175"/>
    </source>
</evidence>
<dbReference type="InterPro" id="IPR001841">
    <property type="entry name" value="Znf_RING"/>
</dbReference>
<evidence type="ECO:0000313" key="5">
    <source>
        <dbReference type="Proteomes" id="UP000826271"/>
    </source>
</evidence>
<dbReference type="AlphaFoldDB" id="A0AAV6XDT3"/>
<feature type="transmembrane region" description="Helical" evidence="2">
    <location>
        <begin position="14"/>
        <end position="41"/>
    </location>
</feature>
<dbReference type="Proteomes" id="UP000826271">
    <property type="component" value="Unassembled WGS sequence"/>
</dbReference>
<keyword evidence="2" id="KW-0812">Transmembrane</keyword>
<proteinExistence type="predicted"/>
<keyword evidence="5" id="KW-1185">Reference proteome</keyword>